<evidence type="ECO:0000256" key="2">
    <source>
        <dbReference type="ARBA" id="ARBA00022448"/>
    </source>
</evidence>
<keyword evidence="6 9" id="KW-1133">Transmembrane helix</keyword>
<comment type="subcellular location">
    <subcellularLocation>
        <location evidence="1">Cell membrane</location>
        <topology evidence="1">Multi-pass membrane protein</topology>
    </subcellularLocation>
</comment>
<feature type="transmembrane region" description="Helical" evidence="9">
    <location>
        <begin position="132"/>
        <end position="159"/>
    </location>
</feature>
<protein>
    <submittedName>
        <fullName evidence="10">Branched-chain amino acid transport system permease</fullName>
    </submittedName>
</protein>
<dbReference type="Proteomes" id="UP000046122">
    <property type="component" value="Unassembled WGS sequence"/>
</dbReference>
<dbReference type="InterPro" id="IPR052157">
    <property type="entry name" value="BCAA_transport_permease"/>
</dbReference>
<reference evidence="12" key="2">
    <citation type="submission" date="2014-08" db="EMBL/GenBank/DDBJ databases">
        <authorList>
            <person name="Moulin L."/>
        </authorList>
    </citation>
    <scope>NUCLEOTIDE SEQUENCE [LARGE SCALE GENOMIC DNA]</scope>
</reference>
<proteinExistence type="inferred from homology"/>
<dbReference type="InterPro" id="IPR001851">
    <property type="entry name" value="ABC_transp_permease"/>
</dbReference>
<feature type="transmembrane region" description="Helical" evidence="9">
    <location>
        <begin position="95"/>
        <end position="112"/>
    </location>
</feature>
<dbReference type="GO" id="GO:0006865">
    <property type="term" value="P:amino acid transport"/>
    <property type="evidence" value="ECO:0007669"/>
    <property type="project" value="UniProtKB-KW"/>
</dbReference>
<keyword evidence="4 9" id="KW-0812">Transmembrane</keyword>
<reference evidence="10 13" key="1">
    <citation type="submission" date="2014-08" db="EMBL/GenBank/DDBJ databases">
        <authorList>
            <person name="Moulin Lionel"/>
        </authorList>
    </citation>
    <scope>NUCLEOTIDE SEQUENCE [LARGE SCALE GENOMIC DNA]</scope>
</reference>
<keyword evidence="7 9" id="KW-0472">Membrane</keyword>
<gene>
    <name evidence="10" type="ORF">MPL3356_150246</name>
    <name evidence="11" type="ORF">MPL3365_130490</name>
</gene>
<dbReference type="EMBL" id="CCNE01000005">
    <property type="protein sequence ID" value="CDX51493.1"/>
    <property type="molecule type" value="Genomic_DNA"/>
</dbReference>
<name>A0A090DKS6_MESPL</name>
<feature type="transmembrane region" description="Helical" evidence="9">
    <location>
        <begin position="214"/>
        <end position="231"/>
    </location>
</feature>
<dbReference type="PANTHER" id="PTHR11795">
    <property type="entry name" value="BRANCHED-CHAIN AMINO ACID TRANSPORT SYSTEM PERMEASE PROTEIN LIVH"/>
    <property type="match status" value="1"/>
</dbReference>
<dbReference type="EMBL" id="CCMZ01000007">
    <property type="protein sequence ID" value="CDX14181.1"/>
    <property type="molecule type" value="Genomic_DNA"/>
</dbReference>
<dbReference type="CDD" id="cd06582">
    <property type="entry name" value="TM_PBP1_LivH_like"/>
    <property type="match status" value="1"/>
</dbReference>
<evidence type="ECO:0000256" key="8">
    <source>
        <dbReference type="ARBA" id="ARBA00037998"/>
    </source>
</evidence>
<evidence type="ECO:0000313" key="10">
    <source>
        <dbReference type="EMBL" id="CDX14181.1"/>
    </source>
</evidence>
<dbReference type="GO" id="GO:0022857">
    <property type="term" value="F:transmembrane transporter activity"/>
    <property type="evidence" value="ECO:0007669"/>
    <property type="project" value="InterPro"/>
</dbReference>
<evidence type="ECO:0000256" key="5">
    <source>
        <dbReference type="ARBA" id="ARBA00022970"/>
    </source>
</evidence>
<feature type="transmembrane region" description="Helical" evidence="9">
    <location>
        <begin position="263"/>
        <end position="279"/>
    </location>
</feature>
<keyword evidence="12" id="KW-1185">Reference proteome</keyword>
<dbReference type="AlphaFoldDB" id="A0A090DKS6"/>
<evidence type="ECO:0000256" key="6">
    <source>
        <dbReference type="ARBA" id="ARBA00022989"/>
    </source>
</evidence>
<evidence type="ECO:0000256" key="7">
    <source>
        <dbReference type="ARBA" id="ARBA00023136"/>
    </source>
</evidence>
<feature type="transmembrane region" description="Helical" evidence="9">
    <location>
        <begin position="238"/>
        <end position="257"/>
    </location>
</feature>
<keyword evidence="3" id="KW-1003">Cell membrane</keyword>
<evidence type="ECO:0000256" key="4">
    <source>
        <dbReference type="ARBA" id="ARBA00022692"/>
    </source>
</evidence>
<evidence type="ECO:0000256" key="9">
    <source>
        <dbReference type="SAM" id="Phobius"/>
    </source>
</evidence>
<feature type="transmembrane region" description="Helical" evidence="9">
    <location>
        <begin position="60"/>
        <end position="83"/>
    </location>
</feature>
<feature type="transmembrane region" description="Helical" evidence="9">
    <location>
        <begin position="34"/>
        <end position="54"/>
    </location>
</feature>
<keyword evidence="2" id="KW-0813">Transport</keyword>
<dbReference type="GO" id="GO:0005886">
    <property type="term" value="C:plasma membrane"/>
    <property type="evidence" value="ECO:0007669"/>
    <property type="project" value="UniProtKB-SubCell"/>
</dbReference>
<keyword evidence="5" id="KW-0029">Amino-acid transport</keyword>
<organism evidence="10 12">
    <name type="scientific">Mesorhizobium plurifarium</name>
    <dbReference type="NCBI Taxonomy" id="69974"/>
    <lineage>
        <taxon>Bacteria</taxon>
        <taxon>Pseudomonadati</taxon>
        <taxon>Pseudomonadota</taxon>
        <taxon>Alphaproteobacteria</taxon>
        <taxon>Hyphomicrobiales</taxon>
        <taxon>Phyllobacteriaceae</taxon>
        <taxon>Mesorhizobium</taxon>
    </lineage>
</organism>
<feature type="transmembrane region" description="Helical" evidence="9">
    <location>
        <begin position="180"/>
        <end position="208"/>
    </location>
</feature>
<comment type="similarity">
    <text evidence="8">Belongs to the binding-protein-dependent transport system permease family. LivHM subfamily.</text>
</comment>
<evidence type="ECO:0000313" key="13">
    <source>
        <dbReference type="Proteomes" id="UP000046122"/>
    </source>
</evidence>
<feature type="transmembrane region" description="Helical" evidence="9">
    <location>
        <begin position="6"/>
        <end position="27"/>
    </location>
</feature>
<dbReference type="PANTHER" id="PTHR11795:SF445">
    <property type="entry name" value="AMINO ACID ABC TRANSPORTER PERMEASE PROTEIN"/>
    <property type="match status" value="1"/>
</dbReference>
<evidence type="ECO:0000256" key="1">
    <source>
        <dbReference type="ARBA" id="ARBA00004651"/>
    </source>
</evidence>
<dbReference type="Pfam" id="PF02653">
    <property type="entry name" value="BPD_transp_2"/>
    <property type="match status" value="1"/>
</dbReference>
<evidence type="ECO:0000313" key="12">
    <source>
        <dbReference type="Proteomes" id="UP000045285"/>
    </source>
</evidence>
<accession>A0A090DKS6</accession>
<dbReference type="STRING" id="69974.MPLDJ20_20316"/>
<sequence length="289" mass="30128">MNALLTSAVAGLTAGGTYALLGVCAVFTYRLVAVVNFTGAAIGTAGTFVLIALFEAGFPIWPSVLAGIAAGTATGVAVGNIMTRWFGEASASTKAAVTVALLVGLIAIGLRLTGGQHPHNMPELFPGSAFRLAGVEVTIASVLTIGLAVLFTILSDLFLNRTKIGLNLRALADRPMAAELLGVRVQLLSLLVWGMTGAFTTFALMIIAPQRSPNFMTLSLLVVPALAAALIGVFRSFWWALAGGIALGIVEGLASSIDSVSQYRSAIPFLVVLAVLLWSQREARWDEAR</sequence>
<evidence type="ECO:0000256" key="3">
    <source>
        <dbReference type="ARBA" id="ARBA00022475"/>
    </source>
</evidence>
<dbReference type="Proteomes" id="UP000045285">
    <property type="component" value="Unassembled WGS sequence"/>
</dbReference>
<evidence type="ECO:0000313" key="11">
    <source>
        <dbReference type="EMBL" id="CDX51493.1"/>
    </source>
</evidence>